<feature type="domain" description="Jacalin-type lectin" evidence="2">
    <location>
        <begin position="3"/>
        <end position="64"/>
    </location>
</feature>
<evidence type="ECO:0000313" key="4">
    <source>
        <dbReference type="Proteomes" id="UP000607653"/>
    </source>
</evidence>
<dbReference type="AlphaFoldDB" id="A0A822YBL9"/>
<protein>
    <recommendedName>
        <fullName evidence="2">Jacalin-type lectin domain-containing protein</fullName>
    </recommendedName>
</protein>
<evidence type="ECO:0000313" key="3">
    <source>
        <dbReference type="EMBL" id="DAD29513.1"/>
    </source>
</evidence>
<comment type="caution">
    <text evidence="3">The sequence shown here is derived from an EMBL/GenBank/DDBJ whole genome shotgun (WGS) entry which is preliminary data.</text>
</comment>
<organism evidence="3 4">
    <name type="scientific">Nelumbo nucifera</name>
    <name type="common">Sacred lotus</name>
    <dbReference type="NCBI Taxonomy" id="4432"/>
    <lineage>
        <taxon>Eukaryota</taxon>
        <taxon>Viridiplantae</taxon>
        <taxon>Streptophyta</taxon>
        <taxon>Embryophyta</taxon>
        <taxon>Tracheophyta</taxon>
        <taxon>Spermatophyta</taxon>
        <taxon>Magnoliopsida</taxon>
        <taxon>Proteales</taxon>
        <taxon>Nelumbonaceae</taxon>
        <taxon>Nelumbo</taxon>
    </lineage>
</organism>
<dbReference type="Pfam" id="PF01419">
    <property type="entry name" value="Jacalin"/>
    <property type="match status" value="1"/>
</dbReference>
<gene>
    <name evidence="3" type="ORF">HUJ06_030981</name>
</gene>
<accession>A0A822YBL9</accession>
<dbReference type="Gene3D" id="2.100.10.30">
    <property type="entry name" value="Jacalin-like lectin domain"/>
    <property type="match status" value="1"/>
</dbReference>
<dbReference type="PROSITE" id="PS51752">
    <property type="entry name" value="JACALIN_LECTIN"/>
    <property type="match status" value="1"/>
</dbReference>
<keyword evidence="1" id="KW-0430">Lectin</keyword>
<dbReference type="EMBL" id="DUZY01000002">
    <property type="protein sequence ID" value="DAD29513.1"/>
    <property type="molecule type" value="Genomic_DNA"/>
</dbReference>
<dbReference type="InterPro" id="IPR036404">
    <property type="entry name" value="Jacalin-like_lectin_dom_sf"/>
</dbReference>
<evidence type="ECO:0000256" key="1">
    <source>
        <dbReference type="ARBA" id="ARBA00022734"/>
    </source>
</evidence>
<keyword evidence="4" id="KW-1185">Reference proteome</keyword>
<dbReference type="GO" id="GO:0030246">
    <property type="term" value="F:carbohydrate binding"/>
    <property type="evidence" value="ECO:0007669"/>
    <property type="project" value="UniProtKB-KW"/>
</dbReference>
<dbReference type="SUPFAM" id="SSF51101">
    <property type="entry name" value="Mannose-binding lectins"/>
    <property type="match status" value="1"/>
</dbReference>
<evidence type="ECO:0000259" key="2">
    <source>
        <dbReference type="PROSITE" id="PS51752"/>
    </source>
</evidence>
<sequence length="64" mass="7291">METIEEGPFGGEGGDSWEYLPPMDRGITRIIIRYDGEVIRSIKFGSVDADRRRYVYSDAFGDEV</sequence>
<name>A0A822YBL9_NELNU</name>
<reference evidence="3 4" key="1">
    <citation type="journal article" date="2020" name="Mol. Biol. Evol.">
        <title>Distinct Expression and Methylation Patterns for Genes with Different Fates following a Single Whole-Genome Duplication in Flowering Plants.</title>
        <authorList>
            <person name="Shi T."/>
            <person name="Rahmani R.S."/>
            <person name="Gugger P.F."/>
            <person name="Wang M."/>
            <person name="Li H."/>
            <person name="Zhang Y."/>
            <person name="Li Z."/>
            <person name="Wang Q."/>
            <person name="Van de Peer Y."/>
            <person name="Marchal K."/>
            <person name="Chen J."/>
        </authorList>
    </citation>
    <scope>NUCLEOTIDE SEQUENCE [LARGE SCALE GENOMIC DNA]</scope>
    <source>
        <tissue evidence="3">Leaf</tissue>
    </source>
</reference>
<proteinExistence type="predicted"/>
<dbReference type="Proteomes" id="UP000607653">
    <property type="component" value="Unassembled WGS sequence"/>
</dbReference>
<dbReference type="InterPro" id="IPR001229">
    <property type="entry name" value="Jacalin-like_lectin_dom"/>
</dbReference>